<dbReference type="OrthoDB" id="10453085at2759"/>
<feature type="compositionally biased region" description="Basic and acidic residues" evidence="1">
    <location>
        <begin position="402"/>
        <end position="411"/>
    </location>
</feature>
<protein>
    <submittedName>
        <fullName evidence="2">Uncharacterized protein</fullName>
    </submittedName>
</protein>
<feature type="compositionally biased region" description="Polar residues" evidence="1">
    <location>
        <begin position="727"/>
        <end position="753"/>
    </location>
</feature>
<feature type="compositionally biased region" description="Basic and acidic residues" evidence="1">
    <location>
        <begin position="338"/>
        <end position="351"/>
    </location>
</feature>
<feature type="compositionally biased region" description="Basic residues" evidence="1">
    <location>
        <begin position="496"/>
        <end position="521"/>
    </location>
</feature>
<feature type="compositionally biased region" description="Low complexity" evidence="1">
    <location>
        <begin position="327"/>
        <end position="337"/>
    </location>
</feature>
<feature type="compositionally biased region" description="Gly residues" evidence="1">
    <location>
        <begin position="473"/>
        <end position="482"/>
    </location>
</feature>
<accession>A0A423T9V0</accession>
<feature type="compositionally biased region" description="Low complexity" evidence="1">
    <location>
        <begin position="442"/>
        <end position="452"/>
    </location>
</feature>
<comment type="caution">
    <text evidence="2">The sequence shown here is derived from an EMBL/GenBank/DDBJ whole genome shotgun (WGS) entry which is preliminary data.</text>
</comment>
<organism evidence="2 3">
    <name type="scientific">Penaeus vannamei</name>
    <name type="common">Whiteleg shrimp</name>
    <name type="synonym">Litopenaeus vannamei</name>
    <dbReference type="NCBI Taxonomy" id="6689"/>
    <lineage>
        <taxon>Eukaryota</taxon>
        <taxon>Metazoa</taxon>
        <taxon>Ecdysozoa</taxon>
        <taxon>Arthropoda</taxon>
        <taxon>Crustacea</taxon>
        <taxon>Multicrustacea</taxon>
        <taxon>Malacostraca</taxon>
        <taxon>Eumalacostraca</taxon>
        <taxon>Eucarida</taxon>
        <taxon>Decapoda</taxon>
        <taxon>Dendrobranchiata</taxon>
        <taxon>Penaeoidea</taxon>
        <taxon>Penaeidae</taxon>
        <taxon>Penaeus</taxon>
    </lineage>
</organism>
<feature type="compositionally biased region" description="Low complexity" evidence="1">
    <location>
        <begin position="674"/>
        <end position="689"/>
    </location>
</feature>
<dbReference type="Proteomes" id="UP000283509">
    <property type="component" value="Unassembled WGS sequence"/>
</dbReference>
<feature type="compositionally biased region" description="Low complexity" evidence="1">
    <location>
        <begin position="256"/>
        <end position="305"/>
    </location>
</feature>
<feature type="compositionally biased region" description="Polar residues" evidence="1">
    <location>
        <begin position="632"/>
        <end position="647"/>
    </location>
</feature>
<name>A0A423T9V0_PENVA</name>
<reference evidence="2 3" key="2">
    <citation type="submission" date="2019-01" db="EMBL/GenBank/DDBJ databases">
        <title>The decoding of complex shrimp genome reveals the adaptation for benthos swimmer, frequently molting mechanism and breeding impact on genome.</title>
        <authorList>
            <person name="Sun Y."/>
            <person name="Gao Y."/>
            <person name="Yu Y."/>
        </authorList>
    </citation>
    <scope>NUCLEOTIDE SEQUENCE [LARGE SCALE GENOMIC DNA]</scope>
    <source>
        <tissue evidence="2">Muscle</tissue>
    </source>
</reference>
<feature type="region of interest" description="Disordered" evidence="1">
    <location>
        <begin position="200"/>
        <end position="309"/>
    </location>
</feature>
<reference evidence="2 3" key="1">
    <citation type="submission" date="2018-04" db="EMBL/GenBank/DDBJ databases">
        <authorList>
            <person name="Zhang X."/>
            <person name="Yuan J."/>
            <person name="Li F."/>
            <person name="Xiang J."/>
        </authorList>
    </citation>
    <scope>NUCLEOTIDE SEQUENCE [LARGE SCALE GENOMIC DNA]</scope>
    <source>
        <tissue evidence="2">Muscle</tissue>
    </source>
</reference>
<feature type="region of interest" description="Disordered" evidence="1">
    <location>
        <begin position="327"/>
        <end position="786"/>
    </location>
</feature>
<feature type="compositionally biased region" description="Basic and acidic residues" evidence="1">
    <location>
        <begin position="204"/>
        <end position="228"/>
    </location>
</feature>
<evidence type="ECO:0000313" key="3">
    <source>
        <dbReference type="Proteomes" id="UP000283509"/>
    </source>
</evidence>
<dbReference type="AlphaFoldDB" id="A0A423T9V0"/>
<sequence>MLHSGCETVNPHLRAHTRLWRTLGGMDDVMFPPVPDTALKGTHTHFPLPADSSSPESFLPRRNTSFLWDKTVQDNTDFESSFDPDAFFRQHRHLLAESDHSTELEKSLYDRRKGIAGTYSTLESKSPSGFTSAHDTHLYAGMTTPYDELTYEETLFEVKVDRLQPRAPSLRGAKAESSIPPTSEEEAALQVFLKNRQLKAQAEAAKHEPSKTKSEVEALKKAKEERNYSKRNTTSFGRRGPGLRPRRAPTAPAPSPAARASASAAAPTTTTASTPRRTPAWTTASRSRSSSRTSRSASRPWSARSGRSKEYILREIAAVLAAKGYLPGAQAAPGDGAPRPKDPSPSRREPPTEGASPRQPRHRAAGVQQLSRVQRYKSVSPRSTPPRARKAAVHSNASTYRSHKEPKREPAAQDSSLPKTSGSLASSGDAGDAKRRKRRSTGSRSSLTSLLRAPETSSSDTELDNSFRSRRPGGSGRKGGAVGVTARAASLEGGRGARHLRPAQHRRLQPSHPRRQGRGGLRRAPGFRPRLAPPAGPRRAPGEAAGGHLQRPFDRAGRGAATKSASPTRPADATKGDKTPPGASYLLATQGASLGGDSRAKQDGLPTHQAGLERIPSFQVRAEASPACPSRGESTPTYQTVSETATSPVMPEEDAPAPERGAREQAPPSEGTLASHAPAGSAQAAEATAGITDSGASATEAAKASPEQFDEGGASARPSRTLERRSSLASRPGSPQHQSPARQSLGQASATSQPHEDRSQADYFVMDHVTGNGGAGEGEATEEASL</sequence>
<proteinExistence type="predicted"/>
<evidence type="ECO:0000256" key="1">
    <source>
        <dbReference type="SAM" id="MobiDB-lite"/>
    </source>
</evidence>
<feature type="compositionally biased region" description="Low complexity" evidence="1">
    <location>
        <begin position="421"/>
        <end position="430"/>
    </location>
</feature>
<dbReference type="EMBL" id="QCYY01002057">
    <property type="protein sequence ID" value="ROT73172.1"/>
    <property type="molecule type" value="Genomic_DNA"/>
</dbReference>
<gene>
    <name evidence="2" type="ORF">C7M84_008400</name>
</gene>
<feature type="compositionally biased region" description="Low complexity" evidence="1">
    <location>
        <begin position="537"/>
        <end position="547"/>
    </location>
</feature>
<keyword evidence="3" id="KW-1185">Reference proteome</keyword>
<evidence type="ECO:0000313" key="2">
    <source>
        <dbReference type="EMBL" id="ROT73172.1"/>
    </source>
</evidence>